<dbReference type="InterPro" id="IPR002110">
    <property type="entry name" value="Ankyrin_rpt"/>
</dbReference>
<reference evidence="1 2" key="1">
    <citation type="submission" date="2012-04" db="EMBL/GenBank/DDBJ databases">
        <title>The Genome Sequence of Saprolegnia declina VS20.</title>
        <authorList>
            <consortium name="The Broad Institute Genome Sequencing Platform"/>
            <person name="Russ C."/>
            <person name="Nusbaum C."/>
            <person name="Tyler B."/>
            <person name="van West P."/>
            <person name="Dieguez-Uribeondo J."/>
            <person name="de Bruijn I."/>
            <person name="Tripathy S."/>
            <person name="Jiang R."/>
            <person name="Young S.K."/>
            <person name="Zeng Q."/>
            <person name="Gargeya S."/>
            <person name="Fitzgerald M."/>
            <person name="Haas B."/>
            <person name="Abouelleil A."/>
            <person name="Alvarado L."/>
            <person name="Arachchi H.M."/>
            <person name="Berlin A."/>
            <person name="Chapman S.B."/>
            <person name="Goldberg J."/>
            <person name="Griggs A."/>
            <person name="Gujja S."/>
            <person name="Hansen M."/>
            <person name="Howarth C."/>
            <person name="Imamovic A."/>
            <person name="Larimer J."/>
            <person name="McCowen C."/>
            <person name="Montmayeur A."/>
            <person name="Murphy C."/>
            <person name="Neiman D."/>
            <person name="Pearson M."/>
            <person name="Priest M."/>
            <person name="Roberts A."/>
            <person name="Saif S."/>
            <person name="Shea T."/>
            <person name="Sisk P."/>
            <person name="Sykes S."/>
            <person name="Wortman J."/>
            <person name="Nusbaum C."/>
            <person name="Birren B."/>
        </authorList>
    </citation>
    <scope>NUCLEOTIDE SEQUENCE [LARGE SCALE GENOMIC DNA]</scope>
    <source>
        <strain evidence="1 2">VS20</strain>
    </source>
</reference>
<dbReference type="Gene3D" id="1.25.40.20">
    <property type="entry name" value="Ankyrin repeat-containing domain"/>
    <property type="match status" value="1"/>
</dbReference>
<sequence>MSATCPRWLQDLEEERLDRISLVVRLLLDANANLNAKNNDNQTALDWAVEKKHNDVAQLLSDHPERQSTKTKVHIDTLDLVDV</sequence>
<keyword evidence="2" id="KW-1185">Reference proteome</keyword>
<dbReference type="EMBL" id="JH767178">
    <property type="protein sequence ID" value="EQC30143.1"/>
    <property type="molecule type" value="Genomic_DNA"/>
</dbReference>
<dbReference type="Pfam" id="PF12796">
    <property type="entry name" value="Ank_2"/>
    <property type="match status" value="1"/>
</dbReference>
<accession>T0RD26</accession>
<gene>
    <name evidence="1" type="ORF">SDRG_12201</name>
</gene>
<dbReference type="RefSeq" id="XP_008616486.1">
    <property type="nucleotide sequence ID" value="XM_008618264.1"/>
</dbReference>
<organism evidence="1 2">
    <name type="scientific">Saprolegnia diclina (strain VS20)</name>
    <dbReference type="NCBI Taxonomy" id="1156394"/>
    <lineage>
        <taxon>Eukaryota</taxon>
        <taxon>Sar</taxon>
        <taxon>Stramenopiles</taxon>
        <taxon>Oomycota</taxon>
        <taxon>Saprolegniomycetes</taxon>
        <taxon>Saprolegniales</taxon>
        <taxon>Saprolegniaceae</taxon>
        <taxon>Saprolegnia</taxon>
    </lineage>
</organism>
<dbReference type="GeneID" id="19952928"/>
<protein>
    <submittedName>
        <fullName evidence="1">Uncharacterized protein</fullName>
    </submittedName>
</protein>
<evidence type="ECO:0000313" key="2">
    <source>
        <dbReference type="Proteomes" id="UP000030762"/>
    </source>
</evidence>
<name>T0RD26_SAPDV</name>
<dbReference type="AlphaFoldDB" id="T0RD26"/>
<dbReference type="VEuPathDB" id="FungiDB:SDRG_12201"/>
<proteinExistence type="predicted"/>
<evidence type="ECO:0000313" key="1">
    <source>
        <dbReference type="EMBL" id="EQC30143.1"/>
    </source>
</evidence>
<dbReference type="Proteomes" id="UP000030762">
    <property type="component" value="Unassembled WGS sequence"/>
</dbReference>
<dbReference type="InParanoid" id="T0RD26"/>
<dbReference type="InterPro" id="IPR036770">
    <property type="entry name" value="Ankyrin_rpt-contain_sf"/>
</dbReference>
<dbReference type="SUPFAM" id="SSF48403">
    <property type="entry name" value="Ankyrin repeat"/>
    <property type="match status" value="1"/>
</dbReference>